<dbReference type="Proteomes" id="UP001153334">
    <property type="component" value="Unassembled WGS sequence"/>
</dbReference>
<proteinExistence type="predicted"/>
<reference evidence="1" key="1">
    <citation type="submission" date="2022-11" db="EMBL/GenBank/DDBJ databases">
        <title>Genome Sequence of Nemania bipapillata.</title>
        <authorList>
            <person name="Buettner E."/>
        </authorList>
    </citation>
    <scope>NUCLEOTIDE SEQUENCE</scope>
    <source>
        <strain evidence="1">CP14</strain>
    </source>
</reference>
<dbReference type="EMBL" id="JAPESX010000125">
    <property type="protein sequence ID" value="KAJ8123111.1"/>
    <property type="molecule type" value="Genomic_DNA"/>
</dbReference>
<gene>
    <name evidence="1" type="ORF">ONZ43_g858</name>
</gene>
<evidence type="ECO:0000313" key="2">
    <source>
        <dbReference type="Proteomes" id="UP001153334"/>
    </source>
</evidence>
<sequence length="177" mass="18830">MKKEDVNLDLSGVVSPGLAPSQEEATVEDGQVAASAEDSEDAEDKGAQTPHSQAPLGPFETASGSDANPAVYTSTMPTLDDESEDDDYVSRDAIEARLTGKSNFGPGYQKDDVERITTKTAEMTVTEDNPPAKKIGMAKAKKQKKAARQAAAKEEGHPRLIEREAGFGIAHKREAQG</sequence>
<organism evidence="1 2">
    <name type="scientific">Nemania bipapillata</name>
    <dbReference type="NCBI Taxonomy" id="110536"/>
    <lineage>
        <taxon>Eukaryota</taxon>
        <taxon>Fungi</taxon>
        <taxon>Dikarya</taxon>
        <taxon>Ascomycota</taxon>
        <taxon>Pezizomycotina</taxon>
        <taxon>Sordariomycetes</taxon>
        <taxon>Xylariomycetidae</taxon>
        <taxon>Xylariales</taxon>
        <taxon>Xylariaceae</taxon>
        <taxon>Nemania</taxon>
    </lineage>
</organism>
<protein>
    <submittedName>
        <fullName evidence="1">Uncharacterized protein</fullName>
    </submittedName>
</protein>
<evidence type="ECO:0000313" key="1">
    <source>
        <dbReference type="EMBL" id="KAJ8123111.1"/>
    </source>
</evidence>
<keyword evidence="2" id="KW-1185">Reference proteome</keyword>
<name>A0ACC2J6G8_9PEZI</name>
<accession>A0ACC2J6G8</accession>
<comment type="caution">
    <text evidence="1">The sequence shown here is derived from an EMBL/GenBank/DDBJ whole genome shotgun (WGS) entry which is preliminary data.</text>
</comment>